<dbReference type="EMBL" id="MH588547">
    <property type="protein sequence ID" value="AXQ69872.1"/>
    <property type="molecule type" value="Genomic_DNA"/>
</dbReference>
<sequence length="85" mass="9672">MISDDLDLVDPEVEALARAITDEDYRYGGHVVLLYEPDLDKVEAHVAAKVESRWPERIEQAQSLLATLRRYNFTVTRLQGSLGLE</sequence>
<proteinExistence type="predicted"/>
<dbReference type="Proteomes" id="UP000259683">
    <property type="component" value="Segment"/>
</dbReference>
<protein>
    <submittedName>
        <fullName evidence="1">Uncharacterized protein</fullName>
    </submittedName>
</protein>
<name>A0A385EG19_9CAUD</name>
<accession>A0A385EG19</accession>
<reference evidence="1" key="1">
    <citation type="submission" date="2018-07" db="EMBL/GenBank/DDBJ databases">
        <authorList>
            <person name="Wilson K.M."/>
            <person name="Ely B."/>
        </authorList>
    </citation>
    <scope>NUCLEOTIDE SEQUENCE</scope>
</reference>
<evidence type="ECO:0000313" key="1">
    <source>
        <dbReference type="EMBL" id="AXQ69872.1"/>
    </source>
</evidence>
<keyword evidence="2" id="KW-1185">Reference proteome</keyword>
<organism evidence="1 2">
    <name type="scientific">Caulobacter phage CcrSC</name>
    <dbReference type="NCBI Taxonomy" id="2283272"/>
    <lineage>
        <taxon>Viruses</taxon>
        <taxon>Duplodnaviria</taxon>
        <taxon>Heunggongvirae</taxon>
        <taxon>Uroviricota</taxon>
        <taxon>Caudoviricetes</taxon>
        <taxon>Jeanschmidtviridae</taxon>
        <taxon>Bertelyvirus</taxon>
        <taxon>Bertelyvirus SC</taxon>
    </lineage>
</organism>
<evidence type="ECO:0000313" key="2">
    <source>
        <dbReference type="Proteomes" id="UP000259683"/>
    </source>
</evidence>
<gene>
    <name evidence="1" type="ORF">CcrSC_gp290</name>
</gene>
<reference evidence="1" key="2">
    <citation type="submission" date="2021-07" db="EMBL/GenBank/DDBJ databases">
        <title>Giant CbK-like Caulobacter bacteriophages have genetically divergent genomes.</title>
        <authorList>
            <person name="Wilson K."/>
            <person name="Ely B."/>
        </authorList>
    </citation>
    <scope>NUCLEOTIDE SEQUENCE</scope>
</reference>